<organism evidence="1">
    <name type="scientific">Arundo donax</name>
    <name type="common">Giant reed</name>
    <name type="synonym">Donax arundinaceus</name>
    <dbReference type="NCBI Taxonomy" id="35708"/>
    <lineage>
        <taxon>Eukaryota</taxon>
        <taxon>Viridiplantae</taxon>
        <taxon>Streptophyta</taxon>
        <taxon>Embryophyta</taxon>
        <taxon>Tracheophyta</taxon>
        <taxon>Spermatophyta</taxon>
        <taxon>Magnoliopsida</taxon>
        <taxon>Liliopsida</taxon>
        <taxon>Poales</taxon>
        <taxon>Poaceae</taxon>
        <taxon>PACMAD clade</taxon>
        <taxon>Arundinoideae</taxon>
        <taxon>Arundineae</taxon>
        <taxon>Arundo</taxon>
    </lineage>
</organism>
<proteinExistence type="predicted"/>
<evidence type="ECO:0000313" key="1">
    <source>
        <dbReference type="EMBL" id="JAE33245.1"/>
    </source>
</evidence>
<protein>
    <submittedName>
        <fullName evidence="1">Uncharacterized protein</fullName>
    </submittedName>
</protein>
<reference evidence="1" key="1">
    <citation type="submission" date="2014-09" db="EMBL/GenBank/DDBJ databases">
        <authorList>
            <person name="Magalhaes I.L.F."/>
            <person name="Oliveira U."/>
            <person name="Santos F.R."/>
            <person name="Vidigal T.H.D.A."/>
            <person name="Brescovit A.D."/>
            <person name="Santos A.J."/>
        </authorList>
    </citation>
    <scope>NUCLEOTIDE SEQUENCE</scope>
    <source>
        <tissue evidence="1">Shoot tissue taken approximately 20 cm above the soil surface</tissue>
    </source>
</reference>
<dbReference type="AlphaFoldDB" id="A0A0A9H7T3"/>
<dbReference type="EMBL" id="GBRH01164651">
    <property type="protein sequence ID" value="JAE33245.1"/>
    <property type="molecule type" value="Transcribed_RNA"/>
</dbReference>
<sequence length="50" mass="5793">MPERNAEDSVSLIRGDIRQTAYLHYCRKILLINADMCIQHNSCLAHSLYD</sequence>
<accession>A0A0A9H7T3</accession>
<reference evidence="1" key="2">
    <citation type="journal article" date="2015" name="Data Brief">
        <title>Shoot transcriptome of the giant reed, Arundo donax.</title>
        <authorList>
            <person name="Barrero R.A."/>
            <person name="Guerrero F.D."/>
            <person name="Moolhuijzen P."/>
            <person name="Goolsby J.A."/>
            <person name="Tidwell J."/>
            <person name="Bellgard S.E."/>
            <person name="Bellgard M.I."/>
        </authorList>
    </citation>
    <scope>NUCLEOTIDE SEQUENCE</scope>
    <source>
        <tissue evidence="1">Shoot tissue taken approximately 20 cm above the soil surface</tissue>
    </source>
</reference>
<name>A0A0A9H7T3_ARUDO</name>